<reference evidence="1" key="1">
    <citation type="journal article" date="2021" name="PeerJ">
        <title>Extensive microbial diversity within the chicken gut microbiome revealed by metagenomics and culture.</title>
        <authorList>
            <person name="Gilroy R."/>
            <person name="Ravi A."/>
            <person name="Getino M."/>
            <person name="Pursley I."/>
            <person name="Horton D.L."/>
            <person name="Alikhan N.F."/>
            <person name="Baker D."/>
            <person name="Gharbi K."/>
            <person name="Hall N."/>
            <person name="Watson M."/>
            <person name="Adriaenssens E.M."/>
            <person name="Foster-Nyarko E."/>
            <person name="Jarju S."/>
            <person name="Secka A."/>
            <person name="Antonio M."/>
            <person name="Oren A."/>
            <person name="Chaudhuri R.R."/>
            <person name="La Ragione R."/>
            <person name="Hildebrand F."/>
            <person name="Pallen M.J."/>
        </authorList>
    </citation>
    <scope>NUCLEOTIDE SEQUENCE</scope>
    <source>
        <strain evidence="1">5134</strain>
    </source>
</reference>
<gene>
    <name evidence="1" type="ORF">H9828_06650</name>
</gene>
<evidence type="ECO:0000313" key="2">
    <source>
        <dbReference type="Proteomes" id="UP000886844"/>
    </source>
</evidence>
<comment type="caution">
    <text evidence="1">The sequence shown here is derived from an EMBL/GenBank/DDBJ whole genome shotgun (WGS) entry which is preliminary data.</text>
</comment>
<protein>
    <submittedName>
        <fullName evidence="1">Cytosine deaminase</fullName>
    </submittedName>
</protein>
<name>A0A9D2CCL6_9BACT</name>
<evidence type="ECO:0000313" key="1">
    <source>
        <dbReference type="EMBL" id="HIY69078.1"/>
    </source>
</evidence>
<dbReference type="EMBL" id="DXDA01000056">
    <property type="protein sequence ID" value="HIY69078.1"/>
    <property type="molecule type" value="Genomic_DNA"/>
</dbReference>
<proteinExistence type="predicted"/>
<dbReference type="AlphaFoldDB" id="A0A9D2CCL6"/>
<dbReference type="Proteomes" id="UP000886844">
    <property type="component" value="Unassembled WGS sequence"/>
</dbReference>
<organism evidence="1 2">
    <name type="scientific">Candidatus Alistipes intestinigallinarum</name>
    <dbReference type="NCBI Taxonomy" id="2838440"/>
    <lineage>
        <taxon>Bacteria</taxon>
        <taxon>Pseudomonadati</taxon>
        <taxon>Bacteroidota</taxon>
        <taxon>Bacteroidia</taxon>
        <taxon>Bacteroidales</taxon>
        <taxon>Rikenellaceae</taxon>
        <taxon>Alistipes</taxon>
    </lineage>
</organism>
<accession>A0A9D2CCL6</accession>
<sequence length="116" mass="13151">MNSSVRPFRRRIASNLLWTPQGLVRHPLVTFYGERDFLVESCPAPDRLPATEFHAGLLVGDFPEDYRAAFERLRSDADDLSTALPRVVVPHGIWVVLSGLDYAALRLTPHSRIQRL</sequence>
<reference evidence="1" key="2">
    <citation type="submission" date="2021-04" db="EMBL/GenBank/DDBJ databases">
        <authorList>
            <person name="Gilroy R."/>
        </authorList>
    </citation>
    <scope>NUCLEOTIDE SEQUENCE</scope>
    <source>
        <strain evidence="1">5134</strain>
    </source>
</reference>